<sequence>MAFQKTARKDSAFRIVCILPDFCFLPTPPTPPQAPPIPFPLTTDLGKAKSVARDVLINKKPAFVFDASYAPKTFGDEPADPKVPAGGLRKKGILSHTAGEAAWPFTHSSSVKIRNHYIIRTGDMFHMNNKYKGRLKKKCPACKASVLAGLPVNPILGIKVLTDETDFAFSGILPLVWNRSYFSDQPGTGWLGNGWSVPGCRRIVRSADGMTYIDEQGRCLPLPNLDDGGPVLNEAEMLWFARDGAHYFVTALDGSLSLRFVPASVSDDDPEGADCPLFVLAAIEDGNGNCQRWLYHPATGLPQFVVDGNGRVFHLQFGNVASAAEPMMRLTAVSLLDALPPFGSTPPRGRVLVRYEYSATGDLLRVFGRDGNLSRSFTYRNHIMLSHTDAAGLVSSYEYDRYDAEGRVLLNTVSDGRQWRFDYHDGHTDVTDVLGRTERYRFDGNNELTGRTFADGSETSMERDRLGRLTAYTDALGRTTYYQYSREGQLTDITRPDGVTLHREYDDDYRLIIASDAEGNTDNYGYDDTGNLIRHTDTVGGVTRFSYLGNGLLETVTDPEGHTVSYRYGTDNLPEAVTDCSGYETRFEYNEDGLPLRITDAEGGRTEYHYDAALRPVVARYADGSNETFAYDAAGRLVRHTDAAGHATGYEYGPDGLPLQRTNALGHTFRYHYDTARRLVRLTNENGAHYRFAYGLLDELAAECGFDGKLTGYRYNAAGELTEQLEYGRVEEERAAALLARDGGEISDGPAPLRTAAFDRDSLGRLTRSLLRQDGGEWETRFGYDAEGRLVRAADANGITCFDYDVLGRTIQEAFRPHRPEADRDEALPETDWQNPDHDLILLHKFRNVRYRYDGNGNRTAVELPGGSGLENLYYGSGHLHRIAFDGETVTDIERDRLHRETGRTQGRLASRYTLDPLGRLKSQLAVPAGPSESKGKAAVTAAVKRSYGYDRTGNLTQSTDPRTGTTQFEYDKLGRITRAGDELFAFDPAHNIVDIPARPSENMPEGISAAADKAHTATVKDNRIKTYDGAEYYYDTFGNLTFMSLPDGSSRTLSYDLKDRLVLAEIWREGGKEIWRYEYDALDRRIAKEQVEVGEEHRPAADEKGRLKTVPGSRIEFVWDGSHLLQEIHPHGSYTYVYTDQDSYEPLAQICEWEDEAGETRRQVNYFHCDQIGLPREMTDGEGRLLWFGNYGGWGKLTEETNIANAHQPFRLQNQYCDGETGLHYNFFRYYDPHSGRFVTQDPVKLWGGANLYLFAPSICQWSDVLGLAKSKGARATITCNKGGSVSEYKGLSKNAARRAGREQNINKKITDLYEQKAREDRNPNINGTCAEAEALSNLMEKEGIKDIKGLMDFIKENKCRSEAFDMATDEPKAPCPKHCEPVLTFLGVAF</sequence>
<dbReference type="RefSeq" id="WP_405387284.1">
    <property type="nucleotide sequence ID" value="NZ_JBJGEB010000024.1"/>
</dbReference>
<dbReference type="InterPro" id="IPR056823">
    <property type="entry name" value="TEN-like_YD-shell"/>
</dbReference>
<evidence type="ECO:0000259" key="3">
    <source>
        <dbReference type="Pfam" id="PF20148"/>
    </source>
</evidence>
<dbReference type="Pfam" id="PF20148">
    <property type="entry name" value="DUF6531"/>
    <property type="match status" value="1"/>
</dbReference>
<name>A0ABW8Q6D3_9NEIS</name>
<gene>
    <name evidence="5" type="ORF">ACI43T_11800</name>
</gene>
<dbReference type="PANTHER" id="PTHR32305:SF15">
    <property type="entry name" value="PROTEIN RHSA-RELATED"/>
    <property type="match status" value="1"/>
</dbReference>
<protein>
    <submittedName>
        <fullName evidence="5">DUF6531 domain-containing protein</fullName>
    </submittedName>
</protein>
<dbReference type="PANTHER" id="PTHR32305">
    <property type="match status" value="1"/>
</dbReference>
<dbReference type="InterPro" id="IPR022385">
    <property type="entry name" value="Rhs_assc_core"/>
</dbReference>
<dbReference type="Gene3D" id="3.90.930.1">
    <property type="match status" value="1"/>
</dbReference>
<dbReference type="Pfam" id="PF25023">
    <property type="entry name" value="TEN_YD-shell"/>
    <property type="match status" value="1"/>
</dbReference>
<evidence type="ECO:0000259" key="2">
    <source>
        <dbReference type="Pfam" id="PF03527"/>
    </source>
</evidence>
<dbReference type="Pfam" id="PF13665">
    <property type="entry name" value="Tox-PAAR-like"/>
    <property type="match status" value="1"/>
</dbReference>
<evidence type="ECO:0000259" key="4">
    <source>
        <dbReference type="Pfam" id="PF25023"/>
    </source>
</evidence>
<evidence type="ECO:0000256" key="1">
    <source>
        <dbReference type="ARBA" id="ARBA00022737"/>
    </source>
</evidence>
<feature type="non-terminal residue" evidence="5">
    <location>
        <position position="1"/>
    </location>
</feature>
<evidence type="ECO:0000313" key="6">
    <source>
        <dbReference type="Proteomes" id="UP001621964"/>
    </source>
</evidence>
<reference evidence="5 6" key="1">
    <citation type="submission" date="2024-11" db="EMBL/GenBank/DDBJ databases">
        <authorList>
            <person name="Mikucki A.G."/>
            <person name="Kahler C.M."/>
        </authorList>
    </citation>
    <scope>NUCLEOTIDE SEQUENCE [LARGE SCALE GENOMIC DNA]</scope>
    <source>
        <strain evidence="5 6">EXNM717</strain>
    </source>
</reference>
<accession>A0ABW8Q6D3</accession>
<keyword evidence="6" id="KW-1185">Reference proteome</keyword>
<feature type="domain" description="Teneurin-like YD-shell" evidence="4">
    <location>
        <begin position="523"/>
        <end position="640"/>
    </location>
</feature>
<dbReference type="InterPro" id="IPR006530">
    <property type="entry name" value="YD"/>
</dbReference>
<comment type="caution">
    <text evidence="5">The sequence shown here is derived from an EMBL/GenBank/DDBJ whole genome shotgun (WGS) entry which is preliminary data.</text>
</comment>
<dbReference type="InterPro" id="IPR031325">
    <property type="entry name" value="RHS_repeat"/>
</dbReference>
<dbReference type="Pfam" id="PF05593">
    <property type="entry name" value="RHS_repeat"/>
    <property type="match status" value="4"/>
</dbReference>
<organism evidence="5 6">
    <name type="scientific">Neisseria oralis</name>
    <dbReference type="NCBI Taxonomy" id="1107316"/>
    <lineage>
        <taxon>Bacteria</taxon>
        <taxon>Pseudomonadati</taxon>
        <taxon>Pseudomonadota</taxon>
        <taxon>Betaproteobacteria</taxon>
        <taxon>Neisseriales</taxon>
        <taxon>Neisseriaceae</taxon>
        <taxon>Neisseria</taxon>
    </lineage>
</organism>
<dbReference type="InterPro" id="IPR001826">
    <property type="entry name" value="RHS"/>
</dbReference>
<feature type="domain" description="RHS protein conserved region" evidence="2">
    <location>
        <begin position="1166"/>
        <end position="1201"/>
    </location>
</feature>
<dbReference type="InterPro" id="IPR045351">
    <property type="entry name" value="DUF6531"/>
</dbReference>
<dbReference type="Gene3D" id="2.180.10.10">
    <property type="entry name" value="RHS repeat-associated core"/>
    <property type="match status" value="2"/>
</dbReference>
<dbReference type="PRINTS" id="PR00394">
    <property type="entry name" value="RHSPROTEIN"/>
</dbReference>
<dbReference type="NCBIfam" id="TIGR03696">
    <property type="entry name" value="Rhs_assc_core"/>
    <property type="match status" value="1"/>
</dbReference>
<dbReference type="NCBIfam" id="TIGR01643">
    <property type="entry name" value="YD_repeat_2x"/>
    <property type="match status" value="7"/>
</dbReference>
<dbReference type="Pfam" id="PF03527">
    <property type="entry name" value="RHS"/>
    <property type="match status" value="1"/>
</dbReference>
<evidence type="ECO:0000313" key="5">
    <source>
        <dbReference type="EMBL" id="MFK7643156.1"/>
    </source>
</evidence>
<keyword evidence="1" id="KW-0677">Repeat</keyword>
<proteinExistence type="predicted"/>
<dbReference type="EMBL" id="JBJGEB010000024">
    <property type="protein sequence ID" value="MFK7643156.1"/>
    <property type="molecule type" value="Genomic_DNA"/>
</dbReference>
<dbReference type="Proteomes" id="UP001621964">
    <property type="component" value="Unassembled WGS sequence"/>
</dbReference>
<dbReference type="InterPro" id="IPR050708">
    <property type="entry name" value="T6SS_VgrG/RHS"/>
</dbReference>
<feature type="domain" description="DUF6531" evidence="3">
    <location>
        <begin position="150"/>
        <end position="219"/>
    </location>
</feature>